<dbReference type="RefSeq" id="XP_062792881.1">
    <property type="nucleotide sequence ID" value="XM_062936830.1"/>
</dbReference>
<dbReference type="Proteomes" id="UP001329825">
    <property type="component" value="Chromosome 6"/>
</dbReference>
<evidence type="ECO:0000313" key="3">
    <source>
        <dbReference type="Proteomes" id="UP001329825"/>
    </source>
</evidence>
<feature type="compositionally biased region" description="Polar residues" evidence="1">
    <location>
        <begin position="161"/>
        <end position="173"/>
    </location>
</feature>
<feature type="region of interest" description="Disordered" evidence="1">
    <location>
        <begin position="411"/>
        <end position="458"/>
    </location>
</feature>
<feature type="region of interest" description="Disordered" evidence="1">
    <location>
        <begin position="282"/>
        <end position="302"/>
    </location>
</feature>
<organism evidence="2 3">
    <name type="scientific">Kwoniella shivajii</name>
    <dbReference type="NCBI Taxonomy" id="564305"/>
    <lineage>
        <taxon>Eukaryota</taxon>
        <taxon>Fungi</taxon>
        <taxon>Dikarya</taxon>
        <taxon>Basidiomycota</taxon>
        <taxon>Agaricomycotina</taxon>
        <taxon>Tremellomycetes</taxon>
        <taxon>Tremellales</taxon>
        <taxon>Cryptococcaceae</taxon>
        <taxon>Kwoniella</taxon>
    </lineage>
</organism>
<evidence type="ECO:0000256" key="1">
    <source>
        <dbReference type="SAM" id="MobiDB-lite"/>
    </source>
</evidence>
<feature type="compositionally biased region" description="Polar residues" evidence="1">
    <location>
        <begin position="1"/>
        <end position="27"/>
    </location>
</feature>
<sequence>MASLNTKPTATCKSNQSGLVTKSNNFKSRLQPPTTLPLRTTSRIPQRTSTIAKKMNGIADNKGPTLRVNFHTPREVWSPLSTPVNGCNGMKNNALKVGGGLSKVPKYQLKDNGPIPNPTMTNIPRSSGIPKPQIRSKPPVVVRRPSLKPHRQTSFHRHSAQIPQTQTRTSKLTANGDIPSLKSTPYRPRPVSLPADSASEVTIPANRPKSFQLNHPPTQPLPVSSEMSSRESSSSSSACSSASSLARHKAIKGDRTSFARLSANYSPPDHRALIDAVSDECEFGNEHEDENNNQDSESTVSDLSLKTVATINEVNEYTSPRKDSSGYSFDYEPQSNTASIDLTSQEQPVTAPYICSSNGPPMTLKWESDESSVGSENDQAEKVWKELEMKLGRKVRGRSLRRGRWVVKPRSSDIDPTAESHSHDNEEEVDSESEFSVSNYYTNSHTSPPSQEYGISSPVIESPTSATALFDMTAPLIASTSSKNGFTPFNTPLLNKDSIKRHTRVKGKKTAGSAVMTSVVERVEDEVELVDEEEAERVQLPVVRNYPTTPNSENDRHSVFNSPQADYDKCEMIHAPATAQPSSDNSKPRVYRLDSHVISALSVLQGSYDSPELDMALSSSSSTFSPISSILDDEDDEWEGGLGLGMSLKLNTVYNLPTINSKTRSGFSRSINKEDDSRKPDQAITHVKEVESSTEFEDELSIHDEIAQLDQIISQTVVREDKVEEEVDEVTEDVLVVRDLDTGLETEIRVGDGFMLS</sequence>
<name>A0ABZ1D290_9TREE</name>
<accession>A0ABZ1D290</accession>
<feature type="compositionally biased region" description="Basic and acidic residues" evidence="1">
    <location>
        <begin position="411"/>
        <end position="424"/>
    </location>
</feature>
<protein>
    <submittedName>
        <fullName evidence="2">Uncharacterized protein</fullName>
    </submittedName>
</protein>
<feature type="compositionally biased region" description="Basic residues" evidence="1">
    <location>
        <begin position="145"/>
        <end position="159"/>
    </location>
</feature>
<feature type="region of interest" description="Disordered" evidence="1">
    <location>
        <begin position="110"/>
        <end position="244"/>
    </location>
</feature>
<feature type="compositionally biased region" description="Low complexity" evidence="1">
    <location>
        <begin position="28"/>
        <end position="41"/>
    </location>
</feature>
<feature type="compositionally biased region" description="Low complexity" evidence="1">
    <location>
        <begin position="224"/>
        <end position="244"/>
    </location>
</feature>
<feature type="region of interest" description="Disordered" evidence="1">
    <location>
        <begin position="1"/>
        <end position="41"/>
    </location>
</feature>
<gene>
    <name evidence="2" type="ORF">IL334_005116</name>
</gene>
<keyword evidence="3" id="KW-1185">Reference proteome</keyword>
<evidence type="ECO:0000313" key="2">
    <source>
        <dbReference type="EMBL" id="WRT68141.1"/>
    </source>
</evidence>
<feature type="compositionally biased region" description="Polar residues" evidence="1">
    <location>
        <begin position="293"/>
        <end position="302"/>
    </location>
</feature>
<feature type="compositionally biased region" description="Acidic residues" evidence="1">
    <location>
        <begin position="282"/>
        <end position="292"/>
    </location>
</feature>
<dbReference type="EMBL" id="CP141886">
    <property type="protein sequence ID" value="WRT68141.1"/>
    <property type="molecule type" value="Genomic_DNA"/>
</dbReference>
<proteinExistence type="predicted"/>
<reference evidence="2 3" key="1">
    <citation type="submission" date="2024-01" db="EMBL/GenBank/DDBJ databases">
        <title>Comparative genomics of Cryptococcus and Kwoniella reveals pathogenesis evolution and contrasting modes of karyotype evolution via chromosome fusion or intercentromeric recombination.</title>
        <authorList>
            <person name="Coelho M.A."/>
            <person name="David-Palma M."/>
            <person name="Shea T."/>
            <person name="Bowers K."/>
            <person name="McGinley-Smith S."/>
            <person name="Mohammad A.W."/>
            <person name="Gnirke A."/>
            <person name="Yurkov A.M."/>
            <person name="Nowrousian M."/>
            <person name="Sun S."/>
            <person name="Cuomo C.A."/>
            <person name="Heitman J."/>
        </authorList>
    </citation>
    <scope>NUCLEOTIDE SEQUENCE [LARGE SCALE GENOMIC DNA]</scope>
    <source>
        <strain evidence="2">CBS 11374</strain>
    </source>
</reference>
<dbReference type="GeneID" id="87957247"/>
<feature type="compositionally biased region" description="Polar residues" evidence="1">
    <location>
        <begin position="440"/>
        <end position="454"/>
    </location>
</feature>